<evidence type="ECO:0000256" key="7">
    <source>
        <dbReference type="ARBA" id="ARBA00023049"/>
    </source>
</evidence>
<dbReference type="Pfam" id="PF00675">
    <property type="entry name" value="Peptidase_M16"/>
    <property type="match status" value="1"/>
</dbReference>
<dbReference type="KEGG" id="zmk:HG535_0F01390"/>
<evidence type="ECO:0000256" key="2">
    <source>
        <dbReference type="ARBA" id="ARBA00007261"/>
    </source>
</evidence>
<comment type="cofactor">
    <cofactor evidence="1">
        <name>Zn(2+)</name>
        <dbReference type="ChEBI" id="CHEBI:29105"/>
    </cofactor>
</comment>
<dbReference type="OrthoDB" id="952271at2759"/>
<dbReference type="Proteomes" id="UP000509704">
    <property type="component" value="Chromosome 6"/>
</dbReference>
<evidence type="ECO:0000256" key="3">
    <source>
        <dbReference type="ARBA" id="ARBA00022670"/>
    </source>
</evidence>
<evidence type="ECO:0000259" key="9">
    <source>
        <dbReference type="Pfam" id="PF00675"/>
    </source>
</evidence>
<evidence type="ECO:0000256" key="6">
    <source>
        <dbReference type="ARBA" id="ARBA00022833"/>
    </source>
</evidence>
<dbReference type="PANTHER" id="PTHR43690">
    <property type="entry name" value="NARDILYSIN"/>
    <property type="match status" value="1"/>
</dbReference>
<name>A0A7H9B4L6_ZYGMR</name>
<evidence type="ECO:0000259" key="11">
    <source>
        <dbReference type="Pfam" id="PF22456"/>
    </source>
</evidence>
<organism evidence="12 13">
    <name type="scientific">Zygotorulaspora mrakii</name>
    <name type="common">Zygosaccharomyces mrakii</name>
    <dbReference type="NCBI Taxonomy" id="42260"/>
    <lineage>
        <taxon>Eukaryota</taxon>
        <taxon>Fungi</taxon>
        <taxon>Dikarya</taxon>
        <taxon>Ascomycota</taxon>
        <taxon>Saccharomycotina</taxon>
        <taxon>Saccharomycetes</taxon>
        <taxon>Saccharomycetales</taxon>
        <taxon>Saccharomycetaceae</taxon>
        <taxon>Zygotorulaspora</taxon>
    </lineage>
</organism>
<evidence type="ECO:0000256" key="4">
    <source>
        <dbReference type="ARBA" id="ARBA00022723"/>
    </source>
</evidence>
<comment type="similarity">
    <text evidence="2">Belongs to the peptidase M16 family.</text>
</comment>
<dbReference type="GO" id="GO:0005739">
    <property type="term" value="C:mitochondrion"/>
    <property type="evidence" value="ECO:0007669"/>
    <property type="project" value="TreeGrafter"/>
</dbReference>
<evidence type="ECO:0000256" key="1">
    <source>
        <dbReference type="ARBA" id="ARBA00001947"/>
    </source>
</evidence>
<keyword evidence="7" id="KW-0482">Metalloprotease</keyword>
<evidence type="ECO:0008006" key="14">
    <source>
        <dbReference type="Google" id="ProtNLM"/>
    </source>
</evidence>
<dbReference type="InterPro" id="IPR011249">
    <property type="entry name" value="Metalloenz_LuxS/M16"/>
</dbReference>
<dbReference type="InterPro" id="IPR050626">
    <property type="entry name" value="Peptidase_M16"/>
</dbReference>
<dbReference type="InterPro" id="IPR032632">
    <property type="entry name" value="Peptidase_M16_M"/>
</dbReference>
<dbReference type="AlphaFoldDB" id="A0A7H9B4L6"/>
<dbReference type="FunFam" id="3.30.830.10:FF:000012">
    <property type="entry name" value="Protease 3"/>
    <property type="match status" value="1"/>
</dbReference>
<feature type="compositionally biased region" description="Basic residues" evidence="8">
    <location>
        <begin position="265"/>
        <end position="274"/>
    </location>
</feature>
<dbReference type="InterPro" id="IPR011765">
    <property type="entry name" value="Pept_M16_N"/>
</dbReference>
<keyword evidence="4" id="KW-0479">Metal-binding</keyword>
<dbReference type="PANTHER" id="PTHR43690:SF18">
    <property type="entry name" value="INSULIN-DEGRADING ENZYME-RELATED"/>
    <property type="match status" value="1"/>
</dbReference>
<sequence>MSWSNVKHYDIQFYTPVSLENRTHRLCKLPNGMETLLISDPTENSSGCSLTVATGSHNDPDEIPGLAHLCEHMLLAAGSRRFPVPGTYHGMIAKYNGLQNAFTTGEQTSFYFELPSIHTSEEMSFHQAVEVFSSFFVEPLFQSDLINKEIYAIESEHNGNLSSSSKIFYHAARLLSSEKHTFHRFGTGNMSTLKSMAQAQGLNLKDELQHYFDENYLSSHMTLCIRGPQSVNALAKIAIKSFGDIPMYPSSRRNIIRSIKPSLRSPKKSSRRSKLTSPVLTQEEDEIHTTKILSDTWKEKYANCLCFSESEKQNAIFVNVHKLPMSRIFFPVHWQNTRFTKKDVVTFAHFWSEIFGDESEGSLCHYFKQEGWITSCYAFTSDFATNGMGLVLELSLTNTGWKKISSIVETISYVLIPLFSGNDTLTLSKFLSDQCSIDVLRFIYLPKESSPMQECSSLSCLMQEDLEALDLRCLFKGSPILSEESSISFFHENTDSERWWIGQAINFQMFLKEFMTTNNIRLILLGDLSTCPFFTETIQQDYSNKALKRDAAYDFEYLKVILNLNDGKPSCNMHYNFHFPKENCFKPKWANCSSTLNEILMTSSNKCRSASLSFAINSDLIKTIPTLVSQNEHHEMWILPDDVTGSLRFKSVVSIDVLSMQIKPSPENTMHLETLIQILFISLCPSLYPSIKLGFSYEFGCSTKGDVSISFTISGFSDGLKPVLVSLISTIRRIATDPEFPSKELLRKARVLVRNTYQEAANRSGVDVASVGLLVVLEKNMWTFNERMNALEDIDMEGFKAFCRSFLDGPKYLNLFIQGDISCADELNSYLNDSFTGHLQKYYKVQSTFKHHLSTKELEPGTNVYIQQPGQKDDPNNSIVYFIQTGKRNEMQILSLTAFTEYLLSLSIVSELRNRRQIGYLVMGGLRLLSDTVGLHITVMSDANCMTLESHIDEYFAYLEKEILGKLSQETFSENYVKPYVNLYKSTTADKLQKFAGPANLSNEIVGNVQSGDAFILNSSTMKRHKKFRNQILDKQYEFCDRETCVDLNFISLLTLPRYTQFYKETISLFSAKRSKLSIMITSPMNDGDVADRRLVSQLEFFLKMKGLVISSEEVADIVRAANGKPTLLAMQLFHSFKARNEAWKLCSTILKEITKMIWYGLRPPRGSDTNSIAQAWDESKGPAVALKVIEDIKTYKDA</sequence>
<dbReference type="SUPFAM" id="SSF63411">
    <property type="entry name" value="LuxS/MPP-like metallohydrolase"/>
    <property type="match status" value="4"/>
</dbReference>
<reference evidence="12 13" key="1">
    <citation type="submission" date="2020-07" db="EMBL/GenBank/DDBJ databases">
        <title>The yeast mating-type switching endonuclease HO is a domesticated member of an unorthodox homing genetic element family.</title>
        <authorList>
            <person name="Coughlan A.Y."/>
            <person name="Lombardi L."/>
            <person name="Braun-Galleani S."/>
            <person name="Martos A.R."/>
            <person name="Galeote V."/>
            <person name="Bigey F."/>
            <person name="Dequin S."/>
            <person name="Byrne K.P."/>
            <person name="Wolfe K.H."/>
        </authorList>
    </citation>
    <scope>NUCLEOTIDE SEQUENCE [LARGE SCALE GENOMIC DNA]</scope>
    <source>
        <strain evidence="12 13">NRRL Y-6702</strain>
    </source>
</reference>
<dbReference type="Pfam" id="PF16187">
    <property type="entry name" value="Peptidase_M16_M"/>
    <property type="match status" value="1"/>
</dbReference>
<keyword evidence="13" id="KW-1185">Reference proteome</keyword>
<feature type="region of interest" description="Disordered" evidence="8">
    <location>
        <begin position="259"/>
        <end position="280"/>
    </location>
</feature>
<dbReference type="GO" id="GO:0005829">
    <property type="term" value="C:cytosol"/>
    <property type="evidence" value="ECO:0007669"/>
    <property type="project" value="TreeGrafter"/>
</dbReference>
<evidence type="ECO:0000313" key="13">
    <source>
        <dbReference type="Proteomes" id="UP000509704"/>
    </source>
</evidence>
<gene>
    <name evidence="12" type="ORF">HG535_0F01390</name>
</gene>
<keyword evidence="6" id="KW-0862">Zinc</keyword>
<evidence type="ECO:0000256" key="5">
    <source>
        <dbReference type="ARBA" id="ARBA00022801"/>
    </source>
</evidence>
<dbReference type="RefSeq" id="XP_037145354.1">
    <property type="nucleotide sequence ID" value="XM_037289459.1"/>
</dbReference>
<feature type="domain" description="Peptidase M16 middle/third" evidence="10">
    <location>
        <begin position="571"/>
        <end position="790"/>
    </location>
</feature>
<protein>
    <recommendedName>
        <fullName evidence="14">Peptidase M16 N-terminal domain-containing protein</fullName>
    </recommendedName>
</protein>
<dbReference type="GO" id="GO:0046872">
    <property type="term" value="F:metal ion binding"/>
    <property type="evidence" value="ECO:0007669"/>
    <property type="project" value="UniProtKB-KW"/>
</dbReference>
<evidence type="ECO:0000256" key="8">
    <source>
        <dbReference type="SAM" id="MobiDB-lite"/>
    </source>
</evidence>
<dbReference type="GO" id="GO:0051603">
    <property type="term" value="P:proteolysis involved in protein catabolic process"/>
    <property type="evidence" value="ECO:0007669"/>
    <property type="project" value="TreeGrafter"/>
</dbReference>
<dbReference type="Gene3D" id="3.30.830.10">
    <property type="entry name" value="Metalloenzyme, LuxS/M16 peptidase-like"/>
    <property type="match status" value="4"/>
</dbReference>
<dbReference type="InterPro" id="IPR001431">
    <property type="entry name" value="Pept_M16_Zn_BS"/>
</dbReference>
<dbReference type="EMBL" id="CP058609">
    <property type="protein sequence ID" value="QLG73628.1"/>
    <property type="molecule type" value="Genomic_DNA"/>
</dbReference>
<keyword evidence="5" id="KW-0378">Hydrolase</keyword>
<dbReference type="Pfam" id="PF22456">
    <property type="entry name" value="PqqF-like_C_4"/>
    <property type="match status" value="1"/>
</dbReference>
<accession>A0A7H9B4L6</accession>
<evidence type="ECO:0000259" key="10">
    <source>
        <dbReference type="Pfam" id="PF16187"/>
    </source>
</evidence>
<evidence type="ECO:0000313" key="12">
    <source>
        <dbReference type="EMBL" id="QLG73628.1"/>
    </source>
</evidence>
<dbReference type="GeneID" id="59237387"/>
<feature type="domain" description="Coenzyme PQQ synthesis protein F-like C-terminal lobe" evidence="11">
    <location>
        <begin position="905"/>
        <end position="974"/>
    </location>
</feature>
<proteinExistence type="inferred from homology"/>
<feature type="domain" description="Peptidase M16 N-terminal" evidence="9">
    <location>
        <begin position="36"/>
        <end position="162"/>
    </location>
</feature>
<dbReference type="PROSITE" id="PS00143">
    <property type="entry name" value="INSULINASE"/>
    <property type="match status" value="1"/>
</dbReference>
<dbReference type="GO" id="GO:0004222">
    <property type="term" value="F:metalloendopeptidase activity"/>
    <property type="evidence" value="ECO:0007669"/>
    <property type="project" value="InterPro"/>
</dbReference>
<keyword evidence="3" id="KW-0645">Protease</keyword>
<dbReference type="GO" id="GO:0043171">
    <property type="term" value="P:peptide catabolic process"/>
    <property type="evidence" value="ECO:0007669"/>
    <property type="project" value="TreeGrafter"/>
</dbReference>
<dbReference type="InterPro" id="IPR054734">
    <property type="entry name" value="PqqF-like_C_4"/>
</dbReference>